<reference evidence="1 2" key="1">
    <citation type="submission" date="2019-01" db="EMBL/GenBank/DDBJ databases">
        <title>Chengkuizengella sp. nov., isolated from deep-sea sediment of East Pacific Ocean.</title>
        <authorList>
            <person name="Yang J."/>
            <person name="Lai Q."/>
            <person name="Shao Z."/>
        </authorList>
    </citation>
    <scope>NUCLEOTIDE SEQUENCE [LARGE SCALE GENOMIC DNA]</scope>
    <source>
        <strain evidence="1 2">YPA3-1-1</strain>
    </source>
</reference>
<evidence type="ECO:0008006" key="3">
    <source>
        <dbReference type="Google" id="ProtNLM"/>
    </source>
</evidence>
<protein>
    <recommendedName>
        <fullName evidence="3">Hydrolase</fullName>
    </recommendedName>
</protein>
<dbReference type="Proteomes" id="UP000448943">
    <property type="component" value="Unassembled WGS sequence"/>
</dbReference>
<dbReference type="RefSeq" id="WP_160646137.1">
    <property type="nucleotide sequence ID" value="NZ_SIJB01000023.1"/>
</dbReference>
<organism evidence="1 2">
    <name type="scientific">Chengkuizengella marina</name>
    <dbReference type="NCBI Taxonomy" id="2507566"/>
    <lineage>
        <taxon>Bacteria</taxon>
        <taxon>Bacillati</taxon>
        <taxon>Bacillota</taxon>
        <taxon>Bacilli</taxon>
        <taxon>Bacillales</taxon>
        <taxon>Paenibacillaceae</taxon>
        <taxon>Chengkuizengella</taxon>
    </lineage>
</organism>
<dbReference type="OrthoDB" id="2706506at2"/>
<proteinExistence type="predicted"/>
<accession>A0A6N9Q3R6</accession>
<evidence type="ECO:0000313" key="2">
    <source>
        <dbReference type="Proteomes" id="UP000448943"/>
    </source>
</evidence>
<sequence>MERKKYYVSVQAGSILEEQTAASYEFEIYASDKELTELEELFNFREDAEHTTFIRSFIPAMAYHNDQENDDYDEVLAGIYKKVHDLGTEETKRQIERMRIL</sequence>
<dbReference type="EMBL" id="SIJB01000023">
    <property type="protein sequence ID" value="NBI29344.1"/>
    <property type="molecule type" value="Genomic_DNA"/>
</dbReference>
<keyword evidence="2" id="KW-1185">Reference proteome</keyword>
<name>A0A6N9Q3R6_9BACL</name>
<evidence type="ECO:0000313" key="1">
    <source>
        <dbReference type="EMBL" id="NBI29344.1"/>
    </source>
</evidence>
<gene>
    <name evidence="1" type="ORF">ERL59_10265</name>
</gene>
<dbReference type="AlphaFoldDB" id="A0A6N9Q3R6"/>
<comment type="caution">
    <text evidence="1">The sequence shown here is derived from an EMBL/GenBank/DDBJ whole genome shotgun (WGS) entry which is preliminary data.</text>
</comment>